<protein>
    <submittedName>
        <fullName evidence="1">Uncharacterized protein</fullName>
    </submittedName>
</protein>
<sequence length="27" mass="3239">MLEMHCQCCLYKDLYSKVLSWVFSTPL</sequence>
<reference evidence="1" key="1">
    <citation type="submission" date="2018-02" db="EMBL/GenBank/DDBJ databases">
        <title>Rhizophora mucronata_Transcriptome.</title>
        <authorList>
            <person name="Meera S.P."/>
            <person name="Sreeshan A."/>
            <person name="Augustine A."/>
        </authorList>
    </citation>
    <scope>NUCLEOTIDE SEQUENCE</scope>
    <source>
        <tissue evidence="1">Leaf</tissue>
    </source>
</reference>
<dbReference type="AlphaFoldDB" id="A0A2P2QKT6"/>
<dbReference type="EMBL" id="GGEC01087099">
    <property type="protein sequence ID" value="MBX67583.1"/>
    <property type="molecule type" value="Transcribed_RNA"/>
</dbReference>
<name>A0A2P2QKT6_RHIMU</name>
<accession>A0A2P2QKT6</accession>
<evidence type="ECO:0000313" key="1">
    <source>
        <dbReference type="EMBL" id="MBX67583.1"/>
    </source>
</evidence>
<proteinExistence type="predicted"/>
<organism evidence="1">
    <name type="scientific">Rhizophora mucronata</name>
    <name type="common">Asiatic mangrove</name>
    <dbReference type="NCBI Taxonomy" id="61149"/>
    <lineage>
        <taxon>Eukaryota</taxon>
        <taxon>Viridiplantae</taxon>
        <taxon>Streptophyta</taxon>
        <taxon>Embryophyta</taxon>
        <taxon>Tracheophyta</taxon>
        <taxon>Spermatophyta</taxon>
        <taxon>Magnoliopsida</taxon>
        <taxon>eudicotyledons</taxon>
        <taxon>Gunneridae</taxon>
        <taxon>Pentapetalae</taxon>
        <taxon>rosids</taxon>
        <taxon>fabids</taxon>
        <taxon>Malpighiales</taxon>
        <taxon>Rhizophoraceae</taxon>
        <taxon>Rhizophora</taxon>
    </lineage>
</organism>